<dbReference type="RefSeq" id="WP_148895918.1">
    <property type="nucleotide sequence ID" value="NZ_VNIB01000006.1"/>
</dbReference>
<keyword evidence="3" id="KW-1185">Reference proteome</keyword>
<dbReference type="InterPro" id="IPR009409">
    <property type="entry name" value="DUF1059"/>
</dbReference>
<organism evidence="2 3">
    <name type="scientific">Geothermobacter ehrlichii</name>
    <dbReference type="NCBI Taxonomy" id="213224"/>
    <lineage>
        <taxon>Bacteria</taxon>
        <taxon>Pseudomonadati</taxon>
        <taxon>Thermodesulfobacteriota</taxon>
        <taxon>Desulfuromonadia</taxon>
        <taxon>Desulfuromonadales</taxon>
        <taxon>Geothermobacteraceae</taxon>
        <taxon>Geothermobacter</taxon>
    </lineage>
</organism>
<gene>
    <name evidence="2" type="ORF">EDC39_106155</name>
</gene>
<comment type="caution">
    <text evidence="2">The sequence shown here is derived from an EMBL/GenBank/DDBJ whole genome shotgun (WGS) entry which is preliminary data.</text>
</comment>
<sequence length="66" mass="7513">MGRKYVICHERTTDEAPACGAVFSADDERELLEMAVRHGINVHGHANTESYREEVRNRFREGNPPS</sequence>
<dbReference type="Proteomes" id="UP000324159">
    <property type="component" value="Unassembled WGS sequence"/>
</dbReference>
<proteinExistence type="predicted"/>
<dbReference type="OrthoDB" id="4560214at2"/>
<dbReference type="EMBL" id="VNIB01000006">
    <property type="protein sequence ID" value="TYO98550.1"/>
    <property type="molecule type" value="Genomic_DNA"/>
</dbReference>
<dbReference type="AlphaFoldDB" id="A0A5D3WJ61"/>
<accession>A0A5D3WJ61</accession>
<evidence type="ECO:0000313" key="2">
    <source>
        <dbReference type="EMBL" id="TYO98550.1"/>
    </source>
</evidence>
<evidence type="ECO:0000256" key="1">
    <source>
        <dbReference type="SAM" id="MobiDB-lite"/>
    </source>
</evidence>
<feature type="compositionally biased region" description="Basic and acidic residues" evidence="1">
    <location>
        <begin position="50"/>
        <end position="66"/>
    </location>
</feature>
<protein>
    <submittedName>
        <fullName evidence="2">Uncharacterized protein DUF1059</fullName>
    </submittedName>
</protein>
<name>A0A5D3WJ61_9BACT</name>
<dbReference type="Pfam" id="PF06348">
    <property type="entry name" value="DUF1059"/>
    <property type="match status" value="1"/>
</dbReference>
<feature type="region of interest" description="Disordered" evidence="1">
    <location>
        <begin position="47"/>
        <end position="66"/>
    </location>
</feature>
<reference evidence="2 3" key="1">
    <citation type="submission" date="2019-07" db="EMBL/GenBank/DDBJ databases">
        <title>Genomic Encyclopedia of Type Strains, Phase IV (KMG-IV): sequencing the most valuable type-strain genomes for metagenomic binning, comparative biology and taxonomic classification.</title>
        <authorList>
            <person name="Goeker M."/>
        </authorList>
    </citation>
    <scope>NUCLEOTIDE SEQUENCE [LARGE SCALE GENOMIC DNA]</scope>
    <source>
        <strain evidence="2 3">SS015</strain>
    </source>
</reference>
<evidence type="ECO:0000313" key="3">
    <source>
        <dbReference type="Proteomes" id="UP000324159"/>
    </source>
</evidence>